<dbReference type="InterPro" id="IPR001807">
    <property type="entry name" value="ClC"/>
</dbReference>
<keyword evidence="4 9" id="KW-1133">Transmembrane helix</keyword>
<protein>
    <recommendedName>
        <fullName evidence="9">Chloride channel protein</fullName>
    </recommendedName>
</protein>
<dbReference type="PANTHER" id="PTHR45711:SF6">
    <property type="entry name" value="CHLORIDE CHANNEL PROTEIN"/>
    <property type="match status" value="1"/>
</dbReference>
<keyword evidence="5 9" id="KW-0406">Ion transport</keyword>
<dbReference type="GO" id="GO:0005886">
    <property type="term" value="C:plasma membrane"/>
    <property type="evidence" value="ECO:0007669"/>
    <property type="project" value="TreeGrafter"/>
</dbReference>
<feature type="domain" description="CBS" evidence="10">
    <location>
        <begin position="444"/>
        <end position="505"/>
    </location>
</feature>
<evidence type="ECO:0000259" key="10">
    <source>
        <dbReference type="PROSITE" id="PS51371"/>
    </source>
</evidence>
<feature type="transmembrane region" description="Helical" evidence="9">
    <location>
        <begin position="111"/>
        <end position="133"/>
    </location>
</feature>
<evidence type="ECO:0000256" key="6">
    <source>
        <dbReference type="ARBA" id="ARBA00023136"/>
    </source>
</evidence>
<sequence>MSFSAGEGSHSMAGNFNYSDRSPIHLVEGETSEELALDEIEAGPSRNNGSDVKAGFLDWSTEATGQRVAYDDLTAIDWIHEYTVEQLRQRILRSGGGISTYFRVLADASQAWVVLILAGIAVGLIAAAIDISSNWLADMKNGQVSYYFPDKTMWQSFVCAMVAAVTLQFMNPFRTGKLVMYQVIFTRGWHDFELIPFCVLGIMGGLYGGLFIKANLFIARVRKAIGITSFPIIEVVVVAFLSALVNYPNIFMRVQASELVANLFQECRATNDDILDICQDGKTAGPVSLLLLAALVGMALASFTFGLQIPAGILLPSMAIGALYGRAMGMVIQVWQRNNPTTWMLRSCVSEVECITPGVYAIVGAASALAGVTRMTVSIVVIMFELTGALTYVLPIMVAVLVSKWVGDAFDRRGIYEAWINFQEYPFLDNRDDPVPDLLVSQVMTRLDDMVVIEATGHTLASLDDLLHTQPYKGFPVVADARDALLLGFISRTELRYAIDKARDLPRSTECHFGGSGLIGTVSENSLDMRPWMDHTPVTLPARSSLMLATSLFQDLGLRYLLFAYHGQLQGMMTKKDAWFILNSVKDEKRFVQGSRDRFAGDAYVDQASARVDVSSRE</sequence>
<comment type="caution">
    <text evidence="9">Lacks conserved residue(s) required for the propagation of feature annotation.</text>
</comment>
<dbReference type="AlphaFoldDB" id="A0AAD6J362"/>
<keyword evidence="6 9" id="KW-0472">Membrane</keyword>
<reference evidence="11" key="1">
    <citation type="submission" date="2023-01" db="EMBL/GenBank/DDBJ databases">
        <title>The chitinases involved in constricting ring structure development in the nematode-trapping fungus Drechslerella dactyloides.</title>
        <authorList>
            <person name="Wang R."/>
            <person name="Zhang L."/>
            <person name="Tang P."/>
            <person name="Li S."/>
            <person name="Liang L."/>
        </authorList>
    </citation>
    <scope>NUCLEOTIDE SEQUENCE</scope>
    <source>
        <strain evidence="11">YMF1.00031</strain>
    </source>
</reference>
<feature type="transmembrane region" description="Helical" evidence="9">
    <location>
        <begin position="194"/>
        <end position="212"/>
    </location>
</feature>
<gene>
    <name evidence="11" type="ORF">Dda_1802</name>
</gene>
<comment type="caution">
    <text evidence="11">The sequence shown here is derived from an EMBL/GenBank/DDBJ whole genome shotgun (WGS) entry which is preliminary data.</text>
</comment>
<feature type="transmembrane region" description="Helical" evidence="9">
    <location>
        <begin position="153"/>
        <end position="173"/>
    </location>
</feature>
<dbReference type="EMBL" id="JAQGDS010000002">
    <property type="protein sequence ID" value="KAJ6263241.1"/>
    <property type="molecule type" value="Genomic_DNA"/>
</dbReference>
<dbReference type="Pfam" id="PF00654">
    <property type="entry name" value="Voltage_CLC"/>
    <property type="match status" value="1"/>
</dbReference>
<comment type="similarity">
    <text evidence="9">Belongs to the chloride channel (TC 2.A.49) family.</text>
</comment>
<feature type="transmembrane region" description="Helical" evidence="9">
    <location>
        <begin position="379"/>
        <end position="403"/>
    </location>
</feature>
<evidence type="ECO:0000256" key="5">
    <source>
        <dbReference type="ARBA" id="ARBA00023065"/>
    </source>
</evidence>
<dbReference type="Proteomes" id="UP001221413">
    <property type="component" value="Unassembled WGS sequence"/>
</dbReference>
<dbReference type="GO" id="GO:0005794">
    <property type="term" value="C:Golgi apparatus"/>
    <property type="evidence" value="ECO:0007669"/>
    <property type="project" value="TreeGrafter"/>
</dbReference>
<dbReference type="InterPro" id="IPR014743">
    <property type="entry name" value="Cl-channel_core"/>
</dbReference>
<evidence type="ECO:0000313" key="11">
    <source>
        <dbReference type="EMBL" id="KAJ6263241.1"/>
    </source>
</evidence>
<dbReference type="GO" id="GO:0005769">
    <property type="term" value="C:early endosome"/>
    <property type="evidence" value="ECO:0007669"/>
    <property type="project" value="TreeGrafter"/>
</dbReference>
<comment type="subcellular location">
    <subcellularLocation>
        <location evidence="1 9">Membrane</location>
        <topology evidence="1 9">Multi-pass membrane protein</topology>
    </subcellularLocation>
</comment>
<evidence type="ECO:0000313" key="12">
    <source>
        <dbReference type="Proteomes" id="UP001221413"/>
    </source>
</evidence>
<proteinExistence type="inferred from homology"/>
<keyword evidence="8" id="KW-0129">CBS domain</keyword>
<dbReference type="PROSITE" id="PS51371">
    <property type="entry name" value="CBS"/>
    <property type="match status" value="1"/>
</dbReference>
<dbReference type="SUPFAM" id="SSF54631">
    <property type="entry name" value="CBS-domain pair"/>
    <property type="match status" value="1"/>
</dbReference>
<feature type="transmembrane region" description="Helical" evidence="9">
    <location>
        <begin position="313"/>
        <end position="335"/>
    </location>
</feature>
<evidence type="ECO:0000256" key="7">
    <source>
        <dbReference type="ARBA" id="ARBA00023214"/>
    </source>
</evidence>
<dbReference type="GO" id="GO:0005247">
    <property type="term" value="F:voltage-gated chloride channel activity"/>
    <property type="evidence" value="ECO:0007669"/>
    <property type="project" value="TreeGrafter"/>
</dbReference>
<evidence type="ECO:0000256" key="2">
    <source>
        <dbReference type="ARBA" id="ARBA00022448"/>
    </source>
</evidence>
<feature type="transmembrane region" description="Helical" evidence="9">
    <location>
        <begin position="224"/>
        <end position="245"/>
    </location>
</feature>
<dbReference type="InterPro" id="IPR046342">
    <property type="entry name" value="CBS_dom_sf"/>
</dbReference>
<dbReference type="SUPFAM" id="SSF81340">
    <property type="entry name" value="Clc chloride channel"/>
    <property type="match status" value="1"/>
</dbReference>
<keyword evidence="3 9" id="KW-0812">Transmembrane</keyword>
<feature type="transmembrane region" description="Helical" evidence="9">
    <location>
        <begin position="355"/>
        <end position="373"/>
    </location>
</feature>
<keyword evidence="2 9" id="KW-0813">Transport</keyword>
<dbReference type="InterPro" id="IPR000644">
    <property type="entry name" value="CBS_dom"/>
</dbReference>
<name>A0AAD6J362_DREDA</name>
<dbReference type="PANTHER" id="PTHR45711">
    <property type="entry name" value="CHLORIDE CHANNEL PROTEIN"/>
    <property type="match status" value="1"/>
</dbReference>
<dbReference type="Gene3D" id="3.10.580.20">
    <property type="match status" value="1"/>
</dbReference>
<dbReference type="PRINTS" id="PR00762">
    <property type="entry name" value="CLCHANNEL"/>
</dbReference>
<keyword evidence="7 9" id="KW-0868">Chloride</keyword>
<keyword evidence="12" id="KW-1185">Reference proteome</keyword>
<evidence type="ECO:0000256" key="3">
    <source>
        <dbReference type="ARBA" id="ARBA00022692"/>
    </source>
</evidence>
<dbReference type="CDD" id="cd04591">
    <property type="entry name" value="CBS_pair_voltage-gated_CLC_euk_bac"/>
    <property type="match status" value="1"/>
</dbReference>
<evidence type="ECO:0000256" key="4">
    <source>
        <dbReference type="ARBA" id="ARBA00022989"/>
    </source>
</evidence>
<evidence type="ECO:0000256" key="9">
    <source>
        <dbReference type="RuleBase" id="RU361221"/>
    </source>
</evidence>
<evidence type="ECO:0000256" key="1">
    <source>
        <dbReference type="ARBA" id="ARBA00004141"/>
    </source>
</evidence>
<feature type="transmembrane region" description="Helical" evidence="9">
    <location>
        <begin position="289"/>
        <end position="307"/>
    </location>
</feature>
<accession>A0AAD6J362</accession>
<dbReference type="Gene3D" id="1.10.3080.10">
    <property type="entry name" value="Clc chloride channel"/>
    <property type="match status" value="1"/>
</dbReference>
<organism evidence="11 12">
    <name type="scientific">Drechslerella dactyloides</name>
    <name type="common">Nematode-trapping fungus</name>
    <name type="synonym">Arthrobotrys dactyloides</name>
    <dbReference type="NCBI Taxonomy" id="74499"/>
    <lineage>
        <taxon>Eukaryota</taxon>
        <taxon>Fungi</taxon>
        <taxon>Dikarya</taxon>
        <taxon>Ascomycota</taxon>
        <taxon>Pezizomycotina</taxon>
        <taxon>Orbiliomycetes</taxon>
        <taxon>Orbiliales</taxon>
        <taxon>Orbiliaceae</taxon>
        <taxon>Drechslerella</taxon>
    </lineage>
</organism>
<evidence type="ECO:0000256" key="8">
    <source>
        <dbReference type="PROSITE-ProRule" id="PRU00703"/>
    </source>
</evidence>